<proteinExistence type="predicted"/>
<evidence type="ECO:0000313" key="1">
    <source>
        <dbReference type="EMBL" id="KAG2171724.1"/>
    </source>
</evidence>
<comment type="caution">
    <text evidence="1">The sequence shown here is derived from an EMBL/GenBank/DDBJ whole genome shotgun (WGS) entry which is preliminary data.</text>
</comment>
<reference evidence="1" key="1">
    <citation type="submission" date="2020-12" db="EMBL/GenBank/DDBJ databases">
        <title>Metabolic potential, ecology and presence of endohyphal bacteria is reflected in genomic diversity of Mucoromycotina.</title>
        <authorList>
            <person name="Muszewska A."/>
            <person name="Okrasinska A."/>
            <person name="Steczkiewicz K."/>
            <person name="Drgas O."/>
            <person name="Orlowska M."/>
            <person name="Perlinska-Lenart U."/>
            <person name="Aleksandrzak-Piekarczyk T."/>
            <person name="Szatraj K."/>
            <person name="Zielenkiewicz U."/>
            <person name="Pilsyk S."/>
            <person name="Malc E."/>
            <person name="Mieczkowski P."/>
            <person name="Kruszewska J.S."/>
            <person name="Biernat P."/>
            <person name="Pawlowska J."/>
        </authorList>
    </citation>
    <scope>NUCLEOTIDE SEQUENCE</scope>
    <source>
        <strain evidence="1">WA0000067209</strain>
    </source>
</reference>
<protein>
    <submittedName>
        <fullName evidence="1">Uncharacterized protein</fullName>
    </submittedName>
</protein>
<gene>
    <name evidence="1" type="ORF">INT43_008104</name>
</gene>
<dbReference type="OrthoDB" id="2282794at2759"/>
<evidence type="ECO:0000313" key="2">
    <source>
        <dbReference type="Proteomes" id="UP000654370"/>
    </source>
</evidence>
<name>A0A8H7PDK4_MORIS</name>
<organism evidence="1 2">
    <name type="scientific">Mortierella isabellina</name>
    <name type="common">Filamentous fungus</name>
    <name type="synonym">Umbelopsis isabellina</name>
    <dbReference type="NCBI Taxonomy" id="91625"/>
    <lineage>
        <taxon>Eukaryota</taxon>
        <taxon>Fungi</taxon>
        <taxon>Fungi incertae sedis</taxon>
        <taxon>Mucoromycota</taxon>
        <taxon>Mucoromycotina</taxon>
        <taxon>Umbelopsidomycetes</taxon>
        <taxon>Umbelopsidales</taxon>
        <taxon>Umbelopsidaceae</taxon>
        <taxon>Umbelopsis</taxon>
    </lineage>
</organism>
<sequence length="404" mass="45848">MVAITLSKPFKILCVIVLITCLLYGLRKASNSDNSSAMTHLTWQDRNLRIHHKINRVIAHLRTKYVPNRTPYEDAPPLMVLYSCNELPCGPWAKRLKDITTAFYLAVSLDGTAFAVDMTSPIRLEWYFDNDPAGSAMTTDQAHHYLELHGKAKTGVAIDGSLDNETLATVDLNSKYRLSDTRVLQTRNLGNWMELTKNSILSKNLKSYDLQTLSQEEWFAVARRFLFAKPSEWFRGLLEPYRNIMGGRVDSPRSLSLNDPETLPTTEEQTTFRIGVHITDKKQAECFAKQSERVCEKHASDRKCYLFISSANAEATQALRIAAGTQLTVRDVDSSYPYVDLDDPYTGTENNSKIWYARVIMEWTILTRMDYLIGSDEFTETAAWVAQSPYLQLRQDGCQAAVTV</sequence>
<accession>A0A8H7PDK4</accession>
<dbReference type="Proteomes" id="UP000654370">
    <property type="component" value="Unassembled WGS sequence"/>
</dbReference>
<keyword evidence="2" id="KW-1185">Reference proteome</keyword>
<dbReference type="EMBL" id="JAEPQZ010000019">
    <property type="protein sequence ID" value="KAG2171724.1"/>
    <property type="molecule type" value="Genomic_DNA"/>
</dbReference>
<dbReference type="AlphaFoldDB" id="A0A8H7PDK4"/>